<dbReference type="Gramene" id="OMERI04G05580.1">
    <property type="protein sequence ID" value="OMERI04G05580.1"/>
    <property type="gene ID" value="OMERI04G05580"/>
</dbReference>
<proteinExistence type="predicted"/>
<dbReference type="EnsemblPlants" id="OMERI04G05580.1">
    <property type="protein sequence ID" value="OMERI04G05580.1"/>
    <property type="gene ID" value="OMERI04G05580"/>
</dbReference>
<reference evidence="1" key="1">
    <citation type="submission" date="2015-04" db="UniProtKB">
        <authorList>
            <consortium name="EnsemblPlants"/>
        </authorList>
    </citation>
    <scope>IDENTIFICATION</scope>
</reference>
<dbReference type="AlphaFoldDB" id="A0A0E0DBZ2"/>
<name>A0A0E0DBZ2_9ORYZ</name>
<reference evidence="1" key="2">
    <citation type="submission" date="2018-05" db="EMBL/GenBank/DDBJ databases">
        <title>OmerRS3 (Oryza meridionalis Reference Sequence Version 3).</title>
        <authorList>
            <person name="Zhang J."/>
            <person name="Kudrna D."/>
            <person name="Lee S."/>
            <person name="Talag J."/>
            <person name="Welchert J."/>
            <person name="Wing R.A."/>
        </authorList>
    </citation>
    <scope>NUCLEOTIDE SEQUENCE [LARGE SCALE GENOMIC DNA]</scope>
    <source>
        <strain evidence="1">cv. OR44</strain>
    </source>
</reference>
<evidence type="ECO:0000313" key="1">
    <source>
        <dbReference type="EnsemblPlants" id="OMERI04G05580.1"/>
    </source>
</evidence>
<dbReference type="Proteomes" id="UP000008021">
    <property type="component" value="Chromosome 4"/>
</dbReference>
<organism evidence="1">
    <name type="scientific">Oryza meridionalis</name>
    <dbReference type="NCBI Taxonomy" id="40149"/>
    <lineage>
        <taxon>Eukaryota</taxon>
        <taxon>Viridiplantae</taxon>
        <taxon>Streptophyta</taxon>
        <taxon>Embryophyta</taxon>
        <taxon>Tracheophyta</taxon>
        <taxon>Spermatophyta</taxon>
        <taxon>Magnoliopsida</taxon>
        <taxon>Liliopsida</taxon>
        <taxon>Poales</taxon>
        <taxon>Poaceae</taxon>
        <taxon>BOP clade</taxon>
        <taxon>Oryzoideae</taxon>
        <taxon>Oryzeae</taxon>
        <taxon>Oryzinae</taxon>
        <taxon>Oryza</taxon>
    </lineage>
</organism>
<sequence length="109" mass="11320">MTASNTAVNSNIIAAFGKKGVSPRHDGGGLIQNLTDAHPYYSIAATRLLGVAIGSDDDLWSFAWSAASPSPSAPVFPSHTSMATSRPRALATTAFNLHDGVVDGEVDLH</sequence>
<evidence type="ECO:0000313" key="2">
    <source>
        <dbReference type="Proteomes" id="UP000008021"/>
    </source>
</evidence>
<keyword evidence="2" id="KW-1185">Reference proteome</keyword>
<dbReference type="HOGENOM" id="CLU_2188273_0_0_1"/>
<protein>
    <submittedName>
        <fullName evidence="1">Uncharacterized protein</fullName>
    </submittedName>
</protein>
<accession>A0A0E0DBZ2</accession>